<dbReference type="AlphaFoldDB" id="A0A7I4YST5"/>
<accession>A0A7I4YST5</accession>
<evidence type="ECO:0000313" key="2">
    <source>
        <dbReference type="WBParaSite" id="HCON_00132860-00002"/>
    </source>
</evidence>
<organism evidence="1 2">
    <name type="scientific">Haemonchus contortus</name>
    <name type="common">Barber pole worm</name>
    <dbReference type="NCBI Taxonomy" id="6289"/>
    <lineage>
        <taxon>Eukaryota</taxon>
        <taxon>Metazoa</taxon>
        <taxon>Ecdysozoa</taxon>
        <taxon>Nematoda</taxon>
        <taxon>Chromadorea</taxon>
        <taxon>Rhabditida</taxon>
        <taxon>Rhabditina</taxon>
        <taxon>Rhabditomorpha</taxon>
        <taxon>Strongyloidea</taxon>
        <taxon>Trichostrongylidae</taxon>
        <taxon>Haemonchus</taxon>
    </lineage>
</organism>
<reference evidence="2" key="1">
    <citation type="submission" date="2020-12" db="UniProtKB">
        <authorList>
            <consortium name="WormBaseParasite"/>
        </authorList>
    </citation>
    <scope>IDENTIFICATION</scope>
    <source>
        <strain evidence="2">MHco3</strain>
    </source>
</reference>
<keyword evidence="1" id="KW-1185">Reference proteome</keyword>
<dbReference type="WBParaSite" id="HCON_00132860-00002">
    <property type="protein sequence ID" value="HCON_00132860-00002"/>
    <property type="gene ID" value="HCON_00132860"/>
</dbReference>
<evidence type="ECO:0000313" key="1">
    <source>
        <dbReference type="Proteomes" id="UP000025227"/>
    </source>
</evidence>
<dbReference type="Proteomes" id="UP000025227">
    <property type="component" value="Unplaced"/>
</dbReference>
<name>A0A7I4YST5_HAECO</name>
<sequence length="93" mass="10601">MARSGPRHASLFASQIKQERYPTPILKLTSAERTKNTRNEFFTQEHVQTTGTVATKHPRQSHCSVTQIRYIGIEYQTLSASAKTLFDFVSRLC</sequence>
<protein>
    <submittedName>
        <fullName evidence="2">Uncharacterized protein</fullName>
    </submittedName>
</protein>
<proteinExistence type="predicted"/>